<name>A0AAN8P7S0_9PEZI</name>
<dbReference type="Proteomes" id="UP001307849">
    <property type="component" value="Unassembled WGS sequence"/>
</dbReference>
<protein>
    <submittedName>
        <fullName evidence="2">Uncharacterized protein</fullName>
    </submittedName>
</protein>
<evidence type="ECO:0000256" key="1">
    <source>
        <dbReference type="SAM" id="SignalP"/>
    </source>
</evidence>
<accession>A0AAN8P7S0</accession>
<keyword evidence="3" id="KW-1185">Reference proteome</keyword>
<gene>
    <name evidence="2" type="ORF">TWF506_003252</name>
</gene>
<dbReference type="EMBL" id="JAVHJM010000011">
    <property type="protein sequence ID" value="KAK6502674.1"/>
    <property type="molecule type" value="Genomic_DNA"/>
</dbReference>
<comment type="caution">
    <text evidence="2">The sequence shown here is derived from an EMBL/GenBank/DDBJ whole genome shotgun (WGS) entry which is preliminary data.</text>
</comment>
<feature type="chain" id="PRO_5043032296" evidence="1">
    <location>
        <begin position="18"/>
        <end position="383"/>
    </location>
</feature>
<feature type="signal peptide" evidence="1">
    <location>
        <begin position="1"/>
        <end position="17"/>
    </location>
</feature>
<evidence type="ECO:0000313" key="2">
    <source>
        <dbReference type="EMBL" id="KAK6502674.1"/>
    </source>
</evidence>
<proteinExistence type="predicted"/>
<organism evidence="2 3">
    <name type="scientific">Arthrobotrys conoides</name>
    <dbReference type="NCBI Taxonomy" id="74498"/>
    <lineage>
        <taxon>Eukaryota</taxon>
        <taxon>Fungi</taxon>
        <taxon>Dikarya</taxon>
        <taxon>Ascomycota</taxon>
        <taxon>Pezizomycotina</taxon>
        <taxon>Orbiliomycetes</taxon>
        <taxon>Orbiliales</taxon>
        <taxon>Orbiliaceae</taxon>
        <taxon>Arthrobotrys</taxon>
    </lineage>
</organism>
<evidence type="ECO:0000313" key="3">
    <source>
        <dbReference type="Proteomes" id="UP001307849"/>
    </source>
</evidence>
<keyword evidence="1" id="KW-0732">Signal</keyword>
<sequence length="383" mass="41030">MKHTLFLAFAATCSAWAIPGQLQKRSCGADACCNAVSDPLLPSALDDCSTFFLTAQYASTSIVYDSVTVGVTRTEFATIFTATKTFTYPAAAEVAAETVTTTTTITGTTTEYLTTILGPIASNAVPTPYSAPCNGEASRFKTACLELAGFAVPSITTTVGLTYTTVADVTTVQYEDYYPLGAPGATTVTFTRTSLVATATATETLISFKLRGGLDSGHLGDYIGFLSNAGRNMPDDYADPAYVDTIDPAEDGIYNLNLQTRELKKEGTEMTALLVDVKDESSEIGFPTFATPESLNAFGRMHGWPGAEYVYPKLNCTLIPVPSEGSTYLSCHAPYERKNLFYLSGSIGSFHLRTFMLQASDTCSMSPFDCTQEFPEAVPYIPV</sequence>
<reference evidence="2 3" key="1">
    <citation type="submission" date="2019-10" db="EMBL/GenBank/DDBJ databases">
        <authorList>
            <person name="Palmer J.M."/>
        </authorList>
    </citation>
    <scope>NUCLEOTIDE SEQUENCE [LARGE SCALE GENOMIC DNA]</scope>
    <source>
        <strain evidence="2 3">TWF506</strain>
    </source>
</reference>
<dbReference type="AlphaFoldDB" id="A0AAN8P7S0"/>